<organism evidence="1 2">
    <name type="scientific">Lachnotalea glycerini</name>
    <dbReference type="NCBI Taxonomy" id="1763509"/>
    <lineage>
        <taxon>Bacteria</taxon>
        <taxon>Bacillati</taxon>
        <taxon>Bacillota</taxon>
        <taxon>Clostridia</taxon>
        <taxon>Lachnospirales</taxon>
        <taxon>Lachnospiraceae</taxon>
        <taxon>Lachnotalea</taxon>
    </lineage>
</organism>
<proteinExistence type="predicted"/>
<gene>
    <name evidence="1" type="ORF">CG710_016350</name>
</gene>
<protein>
    <submittedName>
        <fullName evidence="1">Uncharacterized protein</fullName>
    </submittedName>
</protein>
<dbReference type="EMBL" id="NOKA02000048">
    <property type="protein sequence ID" value="RDY30107.1"/>
    <property type="molecule type" value="Genomic_DNA"/>
</dbReference>
<dbReference type="RefSeq" id="WP_094380151.1">
    <property type="nucleotide sequence ID" value="NZ_NOKA02000048.1"/>
</dbReference>
<dbReference type="AlphaFoldDB" id="A0A371JBR4"/>
<name>A0A371JBR4_9FIRM</name>
<accession>A0A371JBR4</accession>
<comment type="caution">
    <text evidence="1">The sequence shown here is derived from an EMBL/GenBank/DDBJ whole genome shotgun (WGS) entry which is preliminary data.</text>
</comment>
<dbReference type="OrthoDB" id="2049243at2"/>
<evidence type="ECO:0000313" key="2">
    <source>
        <dbReference type="Proteomes" id="UP000216411"/>
    </source>
</evidence>
<sequence length="201" mass="23299">MRIQKERSLLQTVAILGTEKGNGVTHLAIMLGNYITSKLLKRTAILELNRSRAFLQLQESYGKNIKKETSLNYFQISQVSYYYNVQIEMLGKIYNEEYEYIILDMGTNNVSNIDEFLKCDIKIMLGNLKPWKNKVYFQYIEDQIALGYAEKIKFVVQSGTFVDICEVKKAYGIDMSSAPFEPDPFLIHGCNFEFLNQLILR</sequence>
<dbReference type="Proteomes" id="UP000216411">
    <property type="component" value="Unassembled WGS sequence"/>
</dbReference>
<keyword evidence="2" id="KW-1185">Reference proteome</keyword>
<evidence type="ECO:0000313" key="1">
    <source>
        <dbReference type="EMBL" id="RDY30107.1"/>
    </source>
</evidence>
<reference evidence="1 2" key="1">
    <citation type="journal article" date="2017" name="Genome Announc.">
        <title>Draft Genome Sequence of a Sporulating and Motile Strain of Lachnotalea glycerini Isolated from Water in Quebec City, Canada.</title>
        <authorList>
            <person name="Maheux A.F."/>
            <person name="Boudreau D.K."/>
            <person name="Berube E."/>
            <person name="Boissinot M."/>
            <person name="Raymond F."/>
            <person name="Brodeur S."/>
            <person name="Corbeil J."/>
            <person name="Isabel S."/>
            <person name="Omar R.F."/>
            <person name="Bergeron M.G."/>
        </authorList>
    </citation>
    <scope>NUCLEOTIDE SEQUENCE [LARGE SCALE GENOMIC DNA]</scope>
    <source>
        <strain evidence="1 2">CCRI-19302</strain>
    </source>
</reference>